<gene>
    <name evidence="1" type="ORF">WG66_12687</name>
</gene>
<comment type="caution">
    <text evidence="1">The sequence shown here is derived from an EMBL/GenBank/DDBJ whole genome shotgun (WGS) entry which is preliminary data.</text>
</comment>
<name>A0A0W0FEH7_MONRR</name>
<evidence type="ECO:0000313" key="2">
    <source>
        <dbReference type="Proteomes" id="UP000054988"/>
    </source>
</evidence>
<dbReference type="Proteomes" id="UP000054988">
    <property type="component" value="Unassembled WGS sequence"/>
</dbReference>
<accession>A0A0W0FEH7</accession>
<organism evidence="1 2">
    <name type="scientific">Moniliophthora roreri</name>
    <name type="common">Frosty pod rot fungus</name>
    <name type="synonym">Monilia roreri</name>
    <dbReference type="NCBI Taxonomy" id="221103"/>
    <lineage>
        <taxon>Eukaryota</taxon>
        <taxon>Fungi</taxon>
        <taxon>Dikarya</taxon>
        <taxon>Basidiomycota</taxon>
        <taxon>Agaricomycotina</taxon>
        <taxon>Agaricomycetes</taxon>
        <taxon>Agaricomycetidae</taxon>
        <taxon>Agaricales</taxon>
        <taxon>Marasmiineae</taxon>
        <taxon>Marasmiaceae</taxon>
        <taxon>Moniliophthora</taxon>
    </lineage>
</organism>
<evidence type="ECO:0000313" key="1">
    <source>
        <dbReference type="EMBL" id="KTB34736.1"/>
    </source>
</evidence>
<proteinExistence type="predicted"/>
<sequence length="8" mass="991">MITEFHLT</sequence>
<protein>
    <submittedName>
        <fullName evidence="1">Uncharacterized protein</fullName>
    </submittedName>
</protein>
<reference evidence="1 2" key="1">
    <citation type="submission" date="2015-12" db="EMBL/GenBank/DDBJ databases">
        <title>Draft genome sequence of Moniliophthora roreri, the causal agent of frosty pod rot of cacao.</title>
        <authorList>
            <person name="Aime M.C."/>
            <person name="Diaz-Valderrama J.R."/>
            <person name="Kijpornyongpan T."/>
            <person name="Phillips-Mora W."/>
        </authorList>
    </citation>
    <scope>NUCLEOTIDE SEQUENCE [LARGE SCALE GENOMIC DNA]</scope>
    <source>
        <strain evidence="1 2">MCA 2952</strain>
    </source>
</reference>
<dbReference type="EMBL" id="LATX01002042">
    <property type="protein sequence ID" value="KTB34736.1"/>
    <property type="molecule type" value="Genomic_DNA"/>
</dbReference>